<dbReference type="EMBL" id="VOBR01000017">
    <property type="protein sequence ID" value="TWP49043.1"/>
    <property type="molecule type" value="Genomic_DNA"/>
</dbReference>
<dbReference type="GO" id="GO:0043190">
    <property type="term" value="C:ATP-binding cassette (ABC) transporter complex"/>
    <property type="evidence" value="ECO:0007669"/>
    <property type="project" value="InterPro"/>
</dbReference>
<dbReference type="PIRSF" id="PIRSF006648">
    <property type="entry name" value="DrrB"/>
    <property type="match status" value="1"/>
</dbReference>
<keyword evidence="3 6" id="KW-1133">Transmembrane helix</keyword>
<dbReference type="PANTHER" id="PTHR43229:SF2">
    <property type="entry name" value="NODULATION PROTEIN J"/>
    <property type="match status" value="1"/>
</dbReference>
<dbReference type="PROSITE" id="PS51012">
    <property type="entry name" value="ABC_TM2"/>
    <property type="match status" value="1"/>
</dbReference>
<organism evidence="8 9">
    <name type="scientific">Lentzea tibetensis</name>
    <dbReference type="NCBI Taxonomy" id="2591470"/>
    <lineage>
        <taxon>Bacteria</taxon>
        <taxon>Bacillati</taxon>
        <taxon>Actinomycetota</taxon>
        <taxon>Actinomycetes</taxon>
        <taxon>Pseudonocardiales</taxon>
        <taxon>Pseudonocardiaceae</taxon>
        <taxon>Lentzea</taxon>
    </lineage>
</organism>
<feature type="transmembrane region" description="Helical" evidence="6">
    <location>
        <begin position="227"/>
        <end position="250"/>
    </location>
</feature>
<dbReference type="GO" id="GO:0140359">
    <property type="term" value="F:ABC-type transporter activity"/>
    <property type="evidence" value="ECO:0007669"/>
    <property type="project" value="InterPro"/>
</dbReference>
<keyword evidence="9" id="KW-1185">Reference proteome</keyword>
<comment type="caution">
    <text evidence="8">The sequence shown here is derived from an EMBL/GenBank/DDBJ whole genome shotgun (WGS) entry which is preliminary data.</text>
</comment>
<dbReference type="InterPro" id="IPR000412">
    <property type="entry name" value="ABC_2_transport"/>
</dbReference>
<evidence type="ECO:0000313" key="9">
    <source>
        <dbReference type="Proteomes" id="UP000316639"/>
    </source>
</evidence>
<proteinExistence type="inferred from homology"/>
<feature type="transmembrane region" description="Helical" evidence="6">
    <location>
        <begin position="116"/>
        <end position="134"/>
    </location>
</feature>
<sequence>MTTYTFVDTYVVAKRDLIHWVRQPVRVLSGLLYPIVSVLIFAFVFGSAMSVYGGGDYREFLLPGMLGQAVAFGTAATLMVVSLDADRGVTDRFRASPMSQTGVVAGRSIADLVNSFIEIVVLVLCGLAIGWRWHTGVGGLLAAVGLLLWLRFALIWVGIYFGLALKPEAAQASWMLLFPLTMFANTFVSPELMPGWLRIVAEWNPLSSTVAACRELFGNPGVGGDSWAAQHALLLAVAWPLLLIAVFWPLSVRAYRDLSR</sequence>
<reference evidence="8 9" key="1">
    <citation type="submission" date="2019-07" db="EMBL/GenBank/DDBJ databases">
        <title>Lentzea xizangensis sp. nov., isolated from Qinghai-Tibetan Plateau Soils.</title>
        <authorList>
            <person name="Huang J."/>
        </authorList>
    </citation>
    <scope>NUCLEOTIDE SEQUENCE [LARGE SCALE GENOMIC DNA]</scope>
    <source>
        <strain evidence="8 9">FXJ1.1311</strain>
    </source>
</reference>
<feature type="transmembrane region" description="Helical" evidence="6">
    <location>
        <begin position="65"/>
        <end position="85"/>
    </location>
</feature>
<evidence type="ECO:0000256" key="1">
    <source>
        <dbReference type="ARBA" id="ARBA00004141"/>
    </source>
</evidence>
<keyword evidence="2 6" id="KW-0812">Transmembrane</keyword>
<dbReference type="PANTHER" id="PTHR43229">
    <property type="entry name" value="NODULATION PROTEIN J"/>
    <property type="match status" value="1"/>
</dbReference>
<gene>
    <name evidence="8" type="ORF">FKR81_25545</name>
</gene>
<feature type="transmembrane region" description="Helical" evidence="6">
    <location>
        <begin position="31"/>
        <end position="53"/>
    </location>
</feature>
<evidence type="ECO:0000256" key="5">
    <source>
        <dbReference type="ARBA" id="ARBA00023251"/>
    </source>
</evidence>
<dbReference type="OrthoDB" id="8988363at2"/>
<dbReference type="GO" id="GO:0046677">
    <property type="term" value="P:response to antibiotic"/>
    <property type="evidence" value="ECO:0007669"/>
    <property type="project" value="UniProtKB-KW"/>
</dbReference>
<accession>A0A563ENY8</accession>
<dbReference type="Pfam" id="PF01061">
    <property type="entry name" value="ABC2_membrane"/>
    <property type="match status" value="1"/>
</dbReference>
<evidence type="ECO:0000259" key="7">
    <source>
        <dbReference type="PROSITE" id="PS51012"/>
    </source>
</evidence>
<comment type="subcellular location">
    <subcellularLocation>
        <location evidence="6">Cell membrane</location>
        <topology evidence="6">Multi-pass membrane protein</topology>
    </subcellularLocation>
    <subcellularLocation>
        <location evidence="1">Membrane</location>
        <topology evidence="1">Multi-pass membrane protein</topology>
    </subcellularLocation>
</comment>
<evidence type="ECO:0000256" key="3">
    <source>
        <dbReference type="ARBA" id="ARBA00022989"/>
    </source>
</evidence>
<feature type="transmembrane region" description="Helical" evidence="6">
    <location>
        <begin position="172"/>
        <end position="188"/>
    </location>
</feature>
<keyword evidence="4 6" id="KW-0472">Membrane</keyword>
<feature type="transmembrane region" description="Helical" evidence="6">
    <location>
        <begin position="140"/>
        <end position="165"/>
    </location>
</feature>
<dbReference type="RefSeq" id="WP_146355199.1">
    <property type="nucleotide sequence ID" value="NZ_VOBR01000017.1"/>
</dbReference>
<keyword evidence="6" id="KW-0813">Transport</keyword>
<keyword evidence="5" id="KW-0046">Antibiotic resistance</keyword>
<evidence type="ECO:0000256" key="6">
    <source>
        <dbReference type="RuleBase" id="RU361157"/>
    </source>
</evidence>
<name>A0A563ENY8_9PSEU</name>
<evidence type="ECO:0000256" key="4">
    <source>
        <dbReference type="ARBA" id="ARBA00023136"/>
    </source>
</evidence>
<dbReference type="InterPro" id="IPR047817">
    <property type="entry name" value="ABC2_TM_bact-type"/>
</dbReference>
<keyword evidence="6" id="KW-1003">Cell membrane</keyword>
<feature type="domain" description="ABC transmembrane type-2" evidence="7">
    <location>
        <begin position="25"/>
        <end position="258"/>
    </location>
</feature>
<dbReference type="Proteomes" id="UP000316639">
    <property type="component" value="Unassembled WGS sequence"/>
</dbReference>
<evidence type="ECO:0000313" key="8">
    <source>
        <dbReference type="EMBL" id="TWP49043.1"/>
    </source>
</evidence>
<dbReference type="InterPro" id="IPR051784">
    <property type="entry name" value="Nod_factor_ABC_transporter"/>
</dbReference>
<dbReference type="AlphaFoldDB" id="A0A563ENY8"/>
<evidence type="ECO:0000256" key="2">
    <source>
        <dbReference type="ARBA" id="ARBA00022692"/>
    </source>
</evidence>
<protein>
    <recommendedName>
        <fullName evidence="6">Transport permease protein</fullName>
    </recommendedName>
</protein>
<dbReference type="InterPro" id="IPR013525">
    <property type="entry name" value="ABC2_TM"/>
</dbReference>
<comment type="similarity">
    <text evidence="6">Belongs to the ABC-2 integral membrane protein family.</text>
</comment>